<feature type="compositionally biased region" description="Basic and acidic residues" evidence="1">
    <location>
        <begin position="54"/>
        <end position="65"/>
    </location>
</feature>
<dbReference type="Proteomes" id="UP000198825">
    <property type="component" value="Chromosome I"/>
</dbReference>
<keyword evidence="3" id="KW-1185">Reference proteome</keyword>
<accession>A0A1H2M220</accession>
<proteinExistence type="predicted"/>
<name>A0A1H2M220_9ACTN</name>
<reference evidence="3" key="1">
    <citation type="submission" date="2016-10" db="EMBL/GenBank/DDBJ databases">
        <authorList>
            <person name="Varghese N."/>
            <person name="Submissions S."/>
        </authorList>
    </citation>
    <scope>NUCLEOTIDE SEQUENCE [LARGE SCALE GENOMIC DNA]</scope>
    <source>
        <strain evidence="3">DSM 21743</strain>
    </source>
</reference>
<feature type="region of interest" description="Disordered" evidence="1">
    <location>
        <begin position="1"/>
        <end position="20"/>
    </location>
</feature>
<evidence type="ECO:0000313" key="3">
    <source>
        <dbReference type="Proteomes" id="UP000198825"/>
    </source>
</evidence>
<sequence length="204" mass="22198">MATKPPKSWADKYTDPDLRARLKDEVQADDKGGKPGQWSARKAQLLKAAFEREGGGYLGEKDETQQHLSQWSQEDWQTSDGGAATTGSAREKGGASKRYLPKDAWDELSEDEKRASDAKKAEGSAQGEQFVANTDAAKKAGAHARAHDDPGVDGYADLDAKEAVKAVGRLDDAGSLDRVEAYERAHGDRKTVLDRIGRVRSRLS</sequence>
<dbReference type="STRING" id="546874.SAMN04488544_1262"/>
<protein>
    <recommendedName>
        <fullName evidence="4">DUF5872 domain-containing protein</fullName>
    </recommendedName>
</protein>
<organism evidence="2 3">
    <name type="scientific">Microlunatus sagamiharensis</name>
    <dbReference type="NCBI Taxonomy" id="546874"/>
    <lineage>
        <taxon>Bacteria</taxon>
        <taxon>Bacillati</taxon>
        <taxon>Actinomycetota</taxon>
        <taxon>Actinomycetes</taxon>
        <taxon>Propionibacteriales</taxon>
        <taxon>Propionibacteriaceae</taxon>
        <taxon>Microlunatus</taxon>
    </lineage>
</organism>
<feature type="compositionally biased region" description="Basic and acidic residues" evidence="1">
    <location>
        <begin position="89"/>
        <end position="122"/>
    </location>
</feature>
<evidence type="ECO:0000256" key="1">
    <source>
        <dbReference type="SAM" id="MobiDB-lite"/>
    </source>
</evidence>
<evidence type="ECO:0008006" key="4">
    <source>
        <dbReference type="Google" id="ProtNLM"/>
    </source>
</evidence>
<gene>
    <name evidence="2" type="ORF">SAMN04488544_1262</name>
</gene>
<feature type="region of interest" description="Disordered" evidence="1">
    <location>
        <begin position="54"/>
        <end position="153"/>
    </location>
</feature>
<feature type="compositionally biased region" description="Polar residues" evidence="1">
    <location>
        <begin position="66"/>
        <end position="88"/>
    </location>
</feature>
<dbReference type="EMBL" id="LT629799">
    <property type="protein sequence ID" value="SDU87229.1"/>
    <property type="molecule type" value="Genomic_DNA"/>
</dbReference>
<dbReference type="RefSeq" id="WP_091073708.1">
    <property type="nucleotide sequence ID" value="NZ_LT629799.1"/>
</dbReference>
<dbReference type="OrthoDB" id="791686at2"/>
<dbReference type="AlphaFoldDB" id="A0A1H2M220"/>
<evidence type="ECO:0000313" key="2">
    <source>
        <dbReference type="EMBL" id="SDU87229.1"/>
    </source>
</evidence>
<feature type="compositionally biased region" description="Basic and acidic residues" evidence="1">
    <location>
        <begin position="9"/>
        <end position="20"/>
    </location>
</feature>